<organism evidence="1 2">
    <name type="scientific">Nephila pilipes</name>
    <name type="common">Giant wood spider</name>
    <name type="synonym">Nephila maculata</name>
    <dbReference type="NCBI Taxonomy" id="299642"/>
    <lineage>
        <taxon>Eukaryota</taxon>
        <taxon>Metazoa</taxon>
        <taxon>Ecdysozoa</taxon>
        <taxon>Arthropoda</taxon>
        <taxon>Chelicerata</taxon>
        <taxon>Arachnida</taxon>
        <taxon>Araneae</taxon>
        <taxon>Araneomorphae</taxon>
        <taxon>Entelegynae</taxon>
        <taxon>Araneoidea</taxon>
        <taxon>Nephilidae</taxon>
        <taxon>Nephila</taxon>
    </lineage>
</organism>
<dbReference type="AlphaFoldDB" id="A0A8X6UQP2"/>
<evidence type="ECO:0000313" key="2">
    <source>
        <dbReference type="Proteomes" id="UP000887013"/>
    </source>
</evidence>
<comment type="caution">
    <text evidence="1">The sequence shown here is derived from an EMBL/GenBank/DDBJ whole genome shotgun (WGS) entry which is preliminary data.</text>
</comment>
<gene>
    <name evidence="1" type="primary">AVEN_149573_1</name>
    <name evidence="1" type="ORF">NPIL_148391</name>
</gene>
<dbReference type="OrthoDB" id="6433297at2759"/>
<evidence type="ECO:0000313" key="1">
    <source>
        <dbReference type="EMBL" id="GFU38124.1"/>
    </source>
</evidence>
<dbReference type="PANTHER" id="PTHR31511">
    <property type="entry name" value="PROTEIN CBG23764"/>
    <property type="match status" value="1"/>
</dbReference>
<dbReference type="PANTHER" id="PTHR31511:SF12">
    <property type="entry name" value="RHO TERMINATION FACTOR N-TERMINAL DOMAIN-CONTAINING PROTEIN"/>
    <property type="match status" value="1"/>
</dbReference>
<sequence length="139" mass="15785">MPTQEEKWLEFNNNKFKLSVPYVIYAAVECILKKMSSCEQNPKISSTESIAKHVPYGFTYAVVGPDGMIVKLPTGFRRKNAIDEFLRKLLDEEKLILDILHYVKPMVFSPTDEENYKSSTQCSICEKPLNGDAEGTTIT</sequence>
<protein>
    <submittedName>
        <fullName evidence="1">Uncharacterized protein</fullName>
    </submittedName>
</protein>
<reference evidence="1" key="1">
    <citation type="submission" date="2020-08" db="EMBL/GenBank/DDBJ databases">
        <title>Multicomponent nature underlies the extraordinary mechanical properties of spider dragline silk.</title>
        <authorList>
            <person name="Kono N."/>
            <person name="Nakamura H."/>
            <person name="Mori M."/>
            <person name="Yoshida Y."/>
            <person name="Ohtoshi R."/>
            <person name="Malay A.D."/>
            <person name="Moran D.A.P."/>
            <person name="Tomita M."/>
            <person name="Numata K."/>
            <person name="Arakawa K."/>
        </authorList>
    </citation>
    <scope>NUCLEOTIDE SEQUENCE</scope>
</reference>
<keyword evidence="2" id="KW-1185">Reference proteome</keyword>
<accession>A0A8X6UQP2</accession>
<proteinExistence type="predicted"/>
<name>A0A8X6UQP2_NEPPI</name>
<dbReference type="EMBL" id="BMAW01035067">
    <property type="protein sequence ID" value="GFU38124.1"/>
    <property type="molecule type" value="Genomic_DNA"/>
</dbReference>
<dbReference type="Proteomes" id="UP000887013">
    <property type="component" value="Unassembled WGS sequence"/>
</dbReference>